<dbReference type="PROSITE" id="PS50110">
    <property type="entry name" value="RESPONSE_REGULATORY"/>
    <property type="match status" value="1"/>
</dbReference>
<keyword evidence="18" id="KW-0418">Kinase</keyword>
<protein>
    <recommendedName>
        <fullName evidence="3">histidine kinase</fullName>
        <ecNumber evidence="3">2.7.13.3</ecNumber>
    </recommendedName>
</protein>
<dbReference type="InterPro" id="IPR008207">
    <property type="entry name" value="Sig_transdc_His_kin_Hpt_dom"/>
</dbReference>
<sequence>MSKRHLLISSLVLPIVVFLGCTLLSWRTLHQAEQLQLFQADLAHLHGEVLTQGIFLDKLIKARQQGVNTKEAEALSLIDESSKTIKDILDRCDENDTATAVLQRYQPGRNSQLAFRESWGIISDARSSIVSGRGLSNHYDVSISESLKLLWDIQTIQTITGEQIARALRHGRIGIWLAALIALSGLGAALWLFHRNVTGEIRAISDRLLLAPGSPKNQHLTRASSPRELGAELNALFAQLEKANQAKDTFFATMSHEIRTPLNGVIGFLANLGETPLNPQQKQYLRIIESSARSLMHVINEVLDYSKLSSGKLELEELAFDLRAMADDRVALARQLAKPKNLKVDLNINAPEPLIVRSDPTRLRQVLDNLLNNAVKFTDHGKISLDIQARTAADGRLTLDFTVQDSGVGIPLDLQSKLFQPYAQADNRVFRQYGGTGLGLSISASIVQLLGGTLTVKSRPGEGSSFSFTVTCAVAKPEEQVRLSGHFRVILPRQELKKHLALLVDDTATNLFLLETICQSAGLPYLTAQNGQESLDLCRKQRFDLIFMDIQMPVMDGYTAIREIRKLPNSGMTHIIALTASAFQEDVEKALGAGSTGFIPKPFERDQLLLAIADALGIKPQREMRENHDLLESEEDSQVRLMHDFMRERYQISLGEIKMILAQTVADWRIMLDNLDIYAKRSNWDDARAILHRLKGQLSSIGLTELSSRSASIMDTIGADDDAKVLETVQELIRELSKIFRALEQDVTVINTN</sequence>
<evidence type="ECO:0000256" key="8">
    <source>
        <dbReference type="ARBA" id="ARBA00022840"/>
    </source>
</evidence>
<dbReference type="GO" id="GO:0000155">
    <property type="term" value="F:phosphorelay sensor kinase activity"/>
    <property type="evidence" value="ECO:0007669"/>
    <property type="project" value="InterPro"/>
</dbReference>
<dbReference type="InterPro" id="IPR003661">
    <property type="entry name" value="HisK_dim/P_dom"/>
</dbReference>
<dbReference type="Pfam" id="PF02518">
    <property type="entry name" value="HATPase_c"/>
    <property type="match status" value="1"/>
</dbReference>
<proteinExistence type="predicted"/>
<evidence type="ECO:0000256" key="9">
    <source>
        <dbReference type="ARBA" id="ARBA00022989"/>
    </source>
</evidence>
<keyword evidence="7" id="KW-0547">Nucleotide-binding</keyword>
<evidence type="ECO:0000256" key="1">
    <source>
        <dbReference type="ARBA" id="ARBA00000085"/>
    </source>
</evidence>
<dbReference type="InterPro" id="IPR003594">
    <property type="entry name" value="HATPase_dom"/>
</dbReference>
<dbReference type="Pfam" id="PF00072">
    <property type="entry name" value="Response_reg"/>
    <property type="match status" value="1"/>
</dbReference>
<dbReference type="PROSITE" id="PS50894">
    <property type="entry name" value="HPT"/>
    <property type="match status" value="1"/>
</dbReference>
<feature type="domain" description="HPt" evidence="17">
    <location>
        <begin position="653"/>
        <end position="750"/>
    </location>
</feature>
<dbReference type="Pfam" id="PF01627">
    <property type="entry name" value="Hpt"/>
    <property type="match status" value="1"/>
</dbReference>
<evidence type="ECO:0000256" key="13">
    <source>
        <dbReference type="PROSITE-ProRule" id="PRU00169"/>
    </source>
</evidence>
<dbReference type="SMART" id="SM00388">
    <property type="entry name" value="HisKA"/>
    <property type="match status" value="1"/>
</dbReference>
<evidence type="ECO:0000256" key="7">
    <source>
        <dbReference type="ARBA" id="ARBA00022741"/>
    </source>
</evidence>
<dbReference type="SUPFAM" id="SSF47384">
    <property type="entry name" value="Homodimeric domain of signal transducing histidine kinase"/>
    <property type="match status" value="1"/>
</dbReference>
<dbReference type="FunFam" id="3.30.565.10:FF:000010">
    <property type="entry name" value="Sensor histidine kinase RcsC"/>
    <property type="match status" value="1"/>
</dbReference>
<evidence type="ECO:0000256" key="11">
    <source>
        <dbReference type="ARBA" id="ARBA00023136"/>
    </source>
</evidence>
<name>A0AAE3VED2_9BACT</name>
<comment type="caution">
    <text evidence="18">The sequence shown here is derived from an EMBL/GenBank/DDBJ whole genome shotgun (WGS) entry which is preliminary data.</text>
</comment>
<dbReference type="SMART" id="SM00448">
    <property type="entry name" value="REC"/>
    <property type="match status" value="1"/>
</dbReference>
<dbReference type="SMART" id="SM00387">
    <property type="entry name" value="HATPase_c"/>
    <property type="match status" value="1"/>
</dbReference>
<evidence type="ECO:0000259" key="16">
    <source>
        <dbReference type="PROSITE" id="PS50110"/>
    </source>
</evidence>
<dbReference type="GO" id="GO:0005886">
    <property type="term" value="C:plasma membrane"/>
    <property type="evidence" value="ECO:0007669"/>
    <property type="project" value="UniProtKB-SubCell"/>
</dbReference>
<keyword evidence="10" id="KW-0902">Two-component regulatory system</keyword>
<dbReference type="Proteomes" id="UP001238163">
    <property type="component" value="Unassembled WGS sequence"/>
</dbReference>
<evidence type="ECO:0000256" key="12">
    <source>
        <dbReference type="PROSITE-ProRule" id="PRU00110"/>
    </source>
</evidence>
<dbReference type="PRINTS" id="PR00344">
    <property type="entry name" value="BCTRLSENSOR"/>
</dbReference>
<keyword evidence="9 14" id="KW-1133">Transmembrane helix</keyword>
<evidence type="ECO:0000313" key="18">
    <source>
        <dbReference type="EMBL" id="MDQ0288758.1"/>
    </source>
</evidence>
<evidence type="ECO:0000256" key="10">
    <source>
        <dbReference type="ARBA" id="ARBA00023012"/>
    </source>
</evidence>
<dbReference type="Pfam" id="PF00512">
    <property type="entry name" value="HisKA"/>
    <property type="match status" value="1"/>
</dbReference>
<keyword evidence="8" id="KW-0067">ATP-binding</keyword>
<evidence type="ECO:0000259" key="15">
    <source>
        <dbReference type="PROSITE" id="PS50109"/>
    </source>
</evidence>
<dbReference type="CDD" id="cd17546">
    <property type="entry name" value="REC_hyHK_CKI1_RcsC-like"/>
    <property type="match status" value="1"/>
</dbReference>
<dbReference type="CDD" id="cd16922">
    <property type="entry name" value="HATPase_EvgS-ArcB-TorS-like"/>
    <property type="match status" value="1"/>
</dbReference>
<feature type="domain" description="Histidine kinase" evidence="15">
    <location>
        <begin position="253"/>
        <end position="474"/>
    </location>
</feature>
<dbReference type="InterPro" id="IPR036097">
    <property type="entry name" value="HisK_dim/P_sf"/>
</dbReference>
<evidence type="ECO:0000313" key="19">
    <source>
        <dbReference type="Proteomes" id="UP001238163"/>
    </source>
</evidence>
<dbReference type="CDD" id="cd00082">
    <property type="entry name" value="HisKA"/>
    <property type="match status" value="1"/>
</dbReference>
<dbReference type="InterPro" id="IPR036890">
    <property type="entry name" value="HATPase_C_sf"/>
</dbReference>
<dbReference type="InterPro" id="IPR036641">
    <property type="entry name" value="HPT_dom_sf"/>
</dbReference>
<dbReference type="InterPro" id="IPR011006">
    <property type="entry name" value="CheY-like_superfamily"/>
</dbReference>
<dbReference type="Gene3D" id="1.10.287.130">
    <property type="match status" value="1"/>
</dbReference>
<comment type="subcellular location">
    <subcellularLocation>
        <location evidence="2">Cell membrane</location>
        <topology evidence="2">Multi-pass membrane protein</topology>
    </subcellularLocation>
</comment>
<evidence type="ECO:0000256" key="4">
    <source>
        <dbReference type="ARBA" id="ARBA00022475"/>
    </source>
</evidence>
<dbReference type="Gene3D" id="1.20.120.160">
    <property type="entry name" value="HPT domain"/>
    <property type="match status" value="1"/>
</dbReference>
<evidence type="ECO:0000256" key="14">
    <source>
        <dbReference type="SAM" id="Phobius"/>
    </source>
</evidence>
<feature type="domain" description="Response regulatory" evidence="16">
    <location>
        <begin position="500"/>
        <end position="616"/>
    </location>
</feature>
<dbReference type="PANTHER" id="PTHR45339:SF1">
    <property type="entry name" value="HYBRID SIGNAL TRANSDUCTION HISTIDINE KINASE J"/>
    <property type="match status" value="1"/>
</dbReference>
<reference evidence="18" key="1">
    <citation type="submission" date="2023-07" db="EMBL/GenBank/DDBJ databases">
        <title>Genomic Encyclopedia of Type Strains, Phase IV (KMG-IV): sequencing the most valuable type-strain genomes for metagenomic binning, comparative biology and taxonomic classification.</title>
        <authorList>
            <person name="Goeker M."/>
        </authorList>
    </citation>
    <scope>NUCLEOTIDE SEQUENCE</scope>
    <source>
        <strain evidence="18">DSM 24202</strain>
    </source>
</reference>
<organism evidence="18 19">
    <name type="scientific">Oligosphaera ethanolica</name>
    <dbReference type="NCBI Taxonomy" id="760260"/>
    <lineage>
        <taxon>Bacteria</taxon>
        <taxon>Pseudomonadati</taxon>
        <taxon>Lentisphaerota</taxon>
        <taxon>Oligosphaeria</taxon>
        <taxon>Oligosphaerales</taxon>
        <taxon>Oligosphaeraceae</taxon>
        <taxon>Oligosphaera</taxon>
    </lineage>
</organism>
<dbReference type="InterPro" id="IPR005467">
    <property type="entry name" value="His_kinase_dom"/>
</dbReference>
<evidence type="ECO:0000256" key="5">
    <source>
        <dbReference type="ARBA" id="ARBA00022553"/>
    </source>
</evidence>
<dbReference type="SUPFAM" id="SSF52172">
    <property type="entry name" value="CheY-like"/>
    <property type="match status" value="1"/>
</dbReference>
<dbReference type="Gene3D" id="3.30.565.10">
    <property type="entry name" value="Histidine kinase-like ATPase, C-terminal domain"/>
    <property type="match status" value="1"/>
</dbReference>
<keyword evidence="5 13" id="KW-0597">Phosphoprotein</keyword>
<keyword evidence="4" id="KW-1003">Cell membrane</keyword>
<dbReference type="SUPFAM" id="SSF55874">
    <property type="entry name" value="ATPase domain of HSP90 chaperone/DNA topoisomerase II/histidine kinase"/>
    <property type="match status" value="1"/>
</dbReference>
<feature type="modified residue" description="Phosphohistidine" evidence="12">
    <location>
        <position position="692"/>
    </location>
</feature>
<keyword evidence="11 14" id="KW-0472">Membrane</keyword>
<dbReference type="InterPro" id="IPR004358">
    <property type="entry name" value="Sig_transdc_His_kin-like_C"/>
</dbReference>
<keyword evidence="18" id="KW-0808">Transferase</keyword>
<keyword evidence="19" id="KW-1185">Reference proteome</keyword>
<evidence type="ECO:0000256" key="3">
    <source>
        <dbReference type="ARBA" id="ARBA00012438"/>
    </source>
</evidence>
<evidence type="ECO:0000256" key="2">
    <source>
        <dbReference type="ARBA" id="ARBA00004651"/>
    </source>
</evidence>
<dbReference type="SUPFAM" id="SSF47226">
    <property type="entry name" value="Histidine-containing phosphotransfer domain, HPT domain"/>
    <property type="match status" value="1"/>
</dbReference>
<dbReference type="EMBL" id="JAUSVL010000001">
    <property type="protein sequence ID" value="MDQ0288758.1"/>
    <property type="molecule type" value="Genomic_DNA"/>
</dbReference>
<dbReference type="PANTHER" id="PTHR45339">
    <property type="entry name" value="HYBRID SIGNAL TRANSDUCTION HISTIDINE KINASE J"/>
    <property type="match status" value="1"/>
</dbReference>
<dbReference type="EC" id="2.7.13.3" evidence="3"/>
<dbReference type="Gene3D" id="3.40.50.2300">
    <property type="match status" value="1"/>
</dbReference>
<dbReference type="PROSITE" id="PS51257">
    <property type="entry name" value="PROKAR_LIPOPROTEIN"/>
    <property type="match status" value="1"/>
</dbReference>
<dbReference type="RefSeq" id="WP_307260092.1">
    <property type="nucleotide sequence ID" value="NZ_JAUSVL010000001.1"/>
</dbReference>
<dbReference type="AlphaFoldDB" id="A0AAE3VED2"/>
<keyword evidence="6 14" id="KW-0812">Transmembrane</keyword>
<feature type="transmembrane region" description="Helical" evidence="14">
    <location>
        <begin position="6"/>
        <end position="26"/>
    </location>
</feature>
<dbReference type="GO" id="GO:0005524">
    <property type="term" value="F:ATP binding"/>
    <property type="evidence" value="ECO:0007669"/>
    <property type="project" value="UniProtKB-KW"/>
</dbReference>
<feature type="transmembrane region" description="Helical" evidence="14">
    <location>
        <begin position="173"/>
        <end position="193"/>
    </location>
</feature>
<evidence type="ECO:0000259" key="17">
    <source>
        <dbReference type="PROSITE" id="PS50894"/>
    </source>
</evidence>
<comment type="catalytic activity">
    <reaction evidence="1">
        <text>ATP + protein L-histidine = ADP + protein N-phospho-L-histidine.</text>
        <dbReference type="EC" id="2.7.13.3"/>
    </reaction>
</comment>
<accession>A0AAE3VED2</accession>
<gene>
    <name evidence="18" type="ORF">J3R75_000865</name>
</gene>
<dbReference type="PROSITE" id="PS50109">
    <property type="entry name" value="HIS_KIN"/>
    <property type="match status" value="1"/>
</dbReference>
<feature type="modified residue" description="4-aspartylphosphate" evidence="13">
    <location>
        <position position="549"/>
    </location>
</feature>
<dbReference type="InterPro" id="IPR001789">
    <property type="entry name" value="Sig_transdc_resp-reg_receiver"/>
</dbReference>
<evidence type="ECO:0000256" key="6">
    <source>
        <dbReference type="ARBA" id="ARBA00022692"/>
    </source>
</evidence>